<dbReference type="InterPro" id="IPR003961">
    <property type="entry name" value="FN3_dom"/>
</dbReference>
<evidence type="ECO:0000256" key="3">
    <source>
        <dbReference type="ARBA" id="ARBA00023295"/>
    </source>
</evidence>
<feature type="region of interest" description="Disordered" evidence="8">
    <location>
        <begin position="608"/>
        <end position="634"/>
    </location>
</feature>
<proteinExistence type="inferred from homology"/>
<dbReference type="InterPro" id="IPR012291">
    <property type="entry name" value="CBM2_carb-bd_dom_sf"/>
</dbReference>
<feature type="compositionally biased region" description="Low complexity" evidence="8">
    <location>
        <begin position="610"/>
        <end position="629"/>
    </location>
</feature>
<feature type="domain" description="CBM3" evidence="10">
    <location>
        <begin position="466"/>
        <end position="614"/>
    </location>
</feature>
<comment type="catalytic activity">
    <reaction evidence="7">
        <text>Endohydrolysis of (1-&gt;4)-beta-D-glucosidic linkages in cellulose, lichenin and cereal beta-D-glucans.</text>
        <dbReference type="EC" id="3.2.1.4"/>
    </reaction>
</comment>
<dbReference type="Pfam" id="PF00942">
    <property type="entry name" value="CBM_3"/>
    <property type="match status" value="1"/>
</dbReference>
<evidence type="ECO:0000256" key="5">
    <source>
        <dbReference type="PROSITE-ProRule" id="PRU10059"/>
    </source>
</evidence>
<dbReference type="SMART" id="SM00060">
    <property type="entry name" value="FN3"/>
    <property type="match status" value="2"/>
</dbReference>
<evidence type="ECO:0000256" key="7">
    <source>
        <dbReference type="RuleBase" id="RU361166"/>
    </source>
</evidence>
<dbReference type="Gene3D" id="2.60.40.10">
    <property type="entry name" value="Immunoglobulins"/>
    <property type="match status" value="2"/>
</dbReference>
<dbReference type="InterPro" id="IPR012341">
    <property type="entry name" value="6hp_glycosidase-like_sf"/>
</dbReference>
<dbReference type="Gene3D" id="2.60.40.710">
    <property type="entry name" value="Endoglucanase-like"/>
    <property type="match status" value="1"/>
</dbReference>
<dbReference type="InterPro" id="IPR001919">
    <property type="entry name" value="CBD2"/>
</dbReference>
<evidence type="ECO:0000313" key="13">
    <source>
        <dbReference type="Proteomes" id="UP001500908"/>
    </source>
</evidence>
<feature type="domain" description="Fibronectin type-III" evidence="9">
    <location>
        <begin position="728"/>
        <end position="819"/>
    </location>
</feature>
<comment type="similarity">
    <text evidence="5 7">Belongs to the glycosyl hydrolase 9 (cellulase E) family.</text>
</comment>
<sequence length="928" mass="99456">MATGTAHAAPEFNYAEALQKSMFFYEAQRSGDLPEDNRVNWRGDSALDDGSDVGLDLTGGWYDAGDHVKFGLPMAFTTTMLAWGALESPEGYTDSGQMPYLKGNLRWVNDYFIKAHPEPNVLYAQVGDGDADHKWWGPAEVLPMERPSYKVDASCPGSDVAGETAAAMAASSLVFAEDDPAYADTLVQHAEELYNFADTYRGVYSDCVPAGSFYDSYSGYQDELVWGAYWLYKATGDQSYLDKAETEYQNLSTEPQTDTRSYKWTIAWDDKSYGAYALLAMETGKQEYIDDTNRWLDYWTVGVNGEQISYSPGGQAFLDTWGSLRYAANTAFVALTYADWTDDAERAQRYQDFGVDQINYALGDNPRNSSYVVGFGENPPINPHHRTAHGSWLDNITSPEDNRHVLYGALVGGPSSADDAYTDDRQDYVSNEVATDYNAGFSSALAKLVADYGGTPAANFPVFQEPEGPQMYIEAALNQSSSTFTEIKAMIRNKSSFPATMLDEGSFRYWFTLDEGVSPSDIEVSSAYNQCSSPSGAQQVEGDLYYVEVDCTGQEIYPGGQSEWRREVQFRIAGNENWDPSNDWSYQGIGEELALAENMVLYDAGEPVWGTAPEGDTGGDDTTAPTVPGEPSASNVTATAVTLSWGASTDSGGSGLAGYEVYRETSSGDELVASPNGTSTTLSDLDPNTTYVHHVVAVDGAGNTSEASATVTFTTDQIGQEDTTPPTVPGEPSASNVTATAVTLSWGASTDSGGSGLAGYEVYRETSSGDELVASPSGTSTTLSGLEPATEYTYYVVARDLAGNTSEASATVSFTTEAQSGEGAVCAVDYSVANEWNSGFTGSVTVTNTGDTAIQDWELAFDFTAGQQLTNGWSAQWSQSGTTVTATASSWASGDLAPGASVTAGFNASHSGDNPVPDEFTVNGTTCD</sequence>
<reference evidence="13" key="1">
    <citation type="journal article" date="2019" name="Int. J. Syst. Evol. Microbiol.">
        <title>The Global Catalogue of Microorganisms (GCM) 10K type strain sequencing project: providing services to taxonomists for standard genome sequencing and annotation.</title>
        <authorList>
            <consortium name="The Broad Institute Genomics Platform"/>
            <consortium name="The Broad Institute Genome Sequencing Center for Infectious Disease"/>
            <person name="Wu L."/>
            <person name="Ma J."/>
        </authorList>
    </citation>
    <scope>NUCLEOTIDE SEQUENCE [LARGE SCALE GENOMIC DNA]</scope>
    <source>
        <strain evidence="13">JCM 17137</strain>
    </source>
</reference>
<dbReference type="InterPro" id="IPR033126">
    <property type="entry name" value="Glyco_hydro_9_Asp/Glu_AS"/>
</dbReference>
<comment type="caution">
    <text evidence="12">The sequence shown here is derived from an EMBL/GenBank/DDBJ whole genome shotgun (WGS) entry which is preliminary data.</text>
</comment>
<dbReference type="PANTHER" id="PTHR22298">
    <property type="entry name" value="ENDO-1,4-BETA-GLUCANASE"/>
    <property type="match status" value="1"/>
</dbReference>
<dbReference type="EMBL" id="BAABDD010000005">
    <property type="protein sequence ID" value="GAA3735059.1"/>
    <property type="molecule type" value="Genomic_DNA"/>
</dbReference>
<feature type="active site" evidence="5">
    <location>
        <position position="384"/>
    </location>
</feature>
<dbReference type="SMART" id="SM00637">
    <property type="entry name" value="CBD_II"/>
    <property type="match status" value="1"/>
</dbReference>
<dbReference type="InterPro" id="IPR018221">
    <property type="entry name" value="Glyco_hydro_9_His_AS"/>
</dbReference>
<keyword evidence="4 5" id="KW-0624">Polysaccharide degradation</keyword>
<dbReference type="SUPFAM" id="SSF49265">
    <property type="entry name" value="Fibronectin type III"/>
    <property type="match status" value="1"/>
</dbReference>
<dbReference type="InterPro" id="IPR008965">
    <property type="entry name" value="CBM2/CBM3_carb-bd_dom_sf"/>
</dbReference>
<keyword evidence="3 5" id="KW-0326">Glycosidase</keyword>
<dbReference type="GO" id="GO:0016787">
    <property type="term" value="F:hydrolase activity"/>
    <property type="evidence" value="ECO:0007669"/>
    <property type="project" value="UniProtKB-KW"/>
</dbReference>
<evidence type="ECO:0000256" key="8">
    <source>
        <dbReference type="SAM" id="MobiDB-lite"/>
    </source>
</evidence>
<dbReference type="Gene3D" id="1.50.10.10">
    <property type="match status" value="1"/>
</dbReference>
<evidence type="ECO:0000256" key="4">
    <source>
        <dbReference type="ARBA" id="ARBA00023326"/>
    </source>
</evidence>
<dbReference type="InterPro" id="IPR001701">
    <property type="entry name" value="Glyco_hydro_9"/>
</dbReference>
<dbReference type="SUPFAM" id="SSF49384">
    <property type="entry name" value="Carbohydrate-binding domain"/>
    <property type="match status" value="2"/>
</dbReference>
<evidence type="ECO:0000256" key="2">
    <source>
        <dbReference type="ARBA" id="ARBA00023277"/>
    </source>
</evidence>
<evidence type="ECO:0000256" key="1">
    <source>
        <dbReference type="ARBA" id="ARBA00022801"/>
    </source>
</evidence>
<keyword evidence="1 5" id="KW-0378">Hydrolase</keyword>
<feature type="domain" description="Fibronectin type-III" evidence="9">
    <location>
        <begin position="627"/>
        <end position="718"/>
    </location>
</feature>
<feature type="active site" evidence="6">
    <location>
        <position position="423"/>
    </location>
</feature>
<dbReference type="CDD" id="cd00063">
    <property type="entry name" value="FN3"/>
    <property type="match status" value="2"/>
</dbReference>
<feature type="region of interest" description="Disordered" evidence="8">
    <location>
        <begin position="908"/>
        <end position="928"/>
    </location>
</feature>
<dbReference type="InterPro" id="IPR036116">
    <property type="entry name" value="FN3_sf"/>
</dbReference>
<feature type="active site" evidence="6">
    <location>
        <position position="432"/>
    </location>
</feature>
<dbReference type="Pfam" id="PF00553">
    <property type="entry name" value="CBM_2"/>
    <property type="match status" value="1"/>
</dbReference>
<evidence type="ECO:0000313" key="12">
    <source>
        <dbReference type="EMBL" id="GAA3735059.1"/>
    </source>
</evidence>
<dbReference type="PROSITE" id="PS51173">
    <property type="entry name" value="CBM2"/>
    <property type="match status" value="1"/>
</dbReference>
<evidence type="ECO:0000259" key="11">
    <source>
        <dbReference type="PROSITE" id="PS51173"/>
    </source>
</evidence>
<dbReference type="PROSITE" id="PS50853">
    <property type="entry name" value="FN3"/>
    <property type="match status" value="2"/>
</dbReference>
<gene>
    <name evidence="12" type="ORF">GCM10022402_14060</name>
</gene>
<dbReference type="InterPro" id="IPR013783">
    <property type="entry name" value="Ig-like_fold"/>
</dbReference>
<protein>
    <recommendedName>
        <fullName evidence="7">Endoglucanase</fullName>
        <ecNumber evidence="7">3.2.1.4</ecNumber>
    </recommendedName>
</protein>
<evidence type="ECO:0000259" key="10">
    <source>
        <dbReference type="PROSITE" id="PS51172"/>
    </source>
</evidence>
<organism evidence="12 13">
    <name type="scientific">Salinactinospora qingdaonensis</name>
    <dbReference type="NCBI Taxonomy" id="702744"/>
    <lineage>
        <taxon>Bacteria</taxon>
        <taxon>Bacillati</taxon>
        <taxon>Actinomycetota</taxon>
        <taxon>Actinomycetes</taxon>
        <taxon>Streptosporangiales</taxon>
        <taxon>Nocardiopsidaceae</taxon>
        <taxon>Salinactinospora</taxon>
    </lineage>
</organism>
<keyword evidence="13" id="KW-1185">Reference proteome</keyword>
<dbReference type="PROSITE" id="PS00592">
    <property type="entry name" value="GH9_2"/>
    <property type="match status" value="1"/>
</dbReference>
<keyword evidence="2 5" id="KW-0119">Carbohydrate metabolism</keyword>
<dbReference type="Pfam" id="PF00041">
    <property type="entry name" value="fn3"/>
    <property type="match status" value="2"/>
</dbReference>
<dbReference type="InterPro" id="IPR001956">
    <property type="entry name" value="CBM3"/>
</dbReference>
<accession>A0ABP7FB27</accession>
<dbReference type="PROSITE" id="PS00698">
    <property type="entry name" value="GH9_3"/>
    <property type="match status" value="1"/>
</dbReference>
<evidence type="ECO:0000259" key="9">
    <source>
        <dbReference type="PROSITE" id="PS50853"/>
    </source>
</evidence>
<dbReference type="Proteomes" id="UP001500908">
    <property type="component" value="Unassembled WGS sequence"/>
</dbReference>
<dbReference type="InterPro" id="IPR036966">
    <property type="entry name" value="CBM3_sf"/>
</dbReference>
<dbReference type="InterPro" id="IPR008928">
    <property type="entry name" value="6-hairpin_glycosidase_sf"/>
</dbReference>
<dbReference type="SMART" id="SM01067">
    <property type="entry name" value="CBM_3"/>
    <property type="match status" value="1"/>
</dbReference>
<keyword evidence="7" id="KW-0136">Cellulose degradation</keyword>
<dbReference type="SUPFAM" id="SSF48208">
    <property type="entry name" value="Six-hairpin glycosidases"/>
    <property type="match status" value="1"/>
</dbReference>
<dbReference type="EC" id="3.2.1.4" evidence="7"/>
<feature type="domain" description="CBM2" evidence="11">
    <location>
        <begin position="819"/>
        <end position="928"/>
    </location>
</feature>
<dbReference type="Gene3D" id="2.60.40.290">
    <property type="match status" value="1"/>
</dbReference>
<evidence type="ECO:0000256" key="6">
    <source>
        <dbReference type="PROSITE-ProRule" id="PRU10060"/>
    </source>
</evidence>
<dbReference type="Pfam" id="PF00759">
    <property type="entry name" value="Glyco_hydro_9"/>
    <property type="match status" value="1"/>
</dbReference>
<name>A0ABP7FB27_9ACTN</name>
<dbReference type="PROSITE" id="PS51172">
    <property type="entry name" value="CBM3"/>
    <property type="match status" value="1"/>
</dbReference>